<feature type="chain" id="PRO_5029794492" evidence="3">
    <location>
        <begin position="28"/>
        <end position="714"/>
    </location>
</feature>
<dbReference type="SMART" id="SM00216">
    <property type="entry name" value="VWD"/>
    <property type="match status" value="1"/>
</dbReference>
<dbReference type="InterPro" id="IPR011641">
    <property type="entry name" value="Tyr-kin_ephrin_A/B_rcpt-like"/>
</dbReference>
<dbReference type="InterPro" id="IPR052749">
    <property type="entry name" value="Alpha-tectorin"/>
</dbReference>
<evidence type="ECO:0000256" key="1">
    <source>
        <dbReference type="ARBA" id="ARBA00004370"/>
    </source>
</evidence>
<reference evidence="5" key="1">
    <citation type="submission" date="2020-06" db="EMBL/GenBank/DDBJ databases">
        <title>Draft genome of Bugula neritina, a colonial animal packing powerful symbionts and potential medicines.</title>
        <authorList>
            <person name="Rayko M."/>
        </authorList>
    </citation>
    <scope>NUCLEOTIDE SEQUENCE [LARGE SCALE GENOMIC DNA]</scope>
    <source>
        <strain evidence="5">Kwan_BN1</strain>
    </source>
</reference>
<evidence type="ECO:0000313" key="6">
    <source>
        <dbReference type="Proteomes" id="UP000593567"/>
    </source>
</evidence>
<dbReference type="EMBL" id="VXIV02001635">
    <property type="protein sequence ID" value="KAF6031165.1"/>
    <property type="molecule type" value="Genomic_DNA"/>
</dbReference>
<dbReference type="OrthoDB" id="5945029at2759"/>
<dbReference type="GO" id="GO:0007160">
    <property type="term" value="P:cell-matrix adhesion"/>
    <property type="evidence" value="ECO:0007669"/>
    <property type="project" value="InterPro"/>
</dbReference>
<evidence type="ECO:0000259" key="4">
    <source>
        <dbReference type="PROSITE" id="PS51233"/>
    </source>
</evidence>
<keyword evidence="2" id="KW-0472">Membrane</keyword>
<evidence type="ECO:0000313" key="5">
    <source>
        <dbReference type="EMBL" id="KAF6031165.1"/>
    </source>
</evidence>
<dbReference type="InterPro" id="IPR003886">
    <property type="entry name" value="NIDO_dom"/>
</dbReference>
<organism evidence="5 6">
    <name type="scientific">Bugula neritina</name>
    <name type="common">Brown bryozoan</name>
    <name type="synonym">Sertularia neritina</name>
    <dbReference type="NCBI Taxonomy" id="10212"/>
    <lineage>
        <taxon>Eukaryota</taxon>
        <taxon>Metazoa</taxon>
        <taxon>Spiralia</taxon>
        <taxon>Lophotrochozoa</taxon>
        <taxon>Bryozoa</taxon>
        <taxon>Gymnolaemata</taxon>
        <taxon>Cheilostomatida</taxon>
        <taxon>Flustrina</taxon>
        <taxon>Buguloidea</taxon>
        <taxon>Bugulidae</taxon>
        <taxon>Bugula</taxon>
    </lineage>
</organism>
<sequence length="714" mass="77103">MDNTFPVRKKLCLSLLALSIFLTGVRCEDKSCYVFGTQHVYTFDQQIIDFNSDLAFVIASTYGPSWLLKSKFEILISNEYKYSNEDSASQVACVFAVYENAYTARICADQTASVDGDVVVDSILTANGNLMVYFGTKGREIAIQSSPDVIRVSITSSNTVTLTLPSSYKTYVRGLCGNYNDDAADDLLLADGSSVPDGVDVQKRNALIAQSYLTREYQGQIIAPFYASSCEKVEEEELILLGPELCGVYQGDGSAEFSDCLTSQTSLTSSFYSVCVYDYCENYLTSIPTENTTSSCEDNLSNCARSDALAKTALNAVTEVFVDICKKSGSSIGTNWRQDYSAPLSCTGGSTYSTDGPYCPNVCGLATDRCDQTGLDGCVCLDSESKEGSSCISTSNCGCTDPSTGKYYKIGESWYHRFCSSKYTCSGADSIATETLSCSDYSICSSEGCQCRQDYVGDGINCLRSCAAGEEARTQDRCDPCPYGTYKESSGTELCTSCGAGRSTDEAGSTSASACKDIIISPQASNAFLAINIADITIGYTVSDGALPKGLPFGTSRYRSIHISTNGIISFGSPYVGRTPIDLESPLLPVPALAPFWLRQDLGGVSLSPVSEDSVQLVISEFDKTVIDTELQEEAVRALEEIMILLRSSDKVLSTFDPSYALVVHWKNAVPTPYDDYYELEALSYQCTIVTDGSKTYAMYIYPGGPVGITTLQC</sequence>
<dbReference type="AlphaFoldDB" id="A0A7J7JZ59"/>
<dbReference type="SMART" id="SM01411">
    <property type="entry name" value="Ephrin_rec_like"/>
    <property type="match status" value="1"/>
</dbReference>
<evidence type="ECO:0000256" key="3">
    <source>
        <dbReference type="SAM" id="SignalP"/>
    </source>
</evidence>
<name>A0A7J7JZ59_BUGNE</name>
<dbReference type="Proteomes" id="UP000593567">
    <property type="component" value="Unassembled WGS sequence"/>
</dbReference>
<keyword evidence="3" id="KW-0732">Signal</keyword>
<dbReference type="Gene3D" id="2.10.50.10">
    <property type="entry name" value="Tumor Necrosis Factor Receptor, subunit A, domain 2"/>
    <property type="match status" value="1"/>
</dbReference>
<dbReference type="InterPro" id="IPR001846">
    <property type="entry name" value="VWF_type-D"/>
</dbReference>
<dbReference type="Pfam" id="PF06119">
    <property type="entry name" value="NIDO"/>
    <property type="match status" value="1"/>
</dbReference>
<keyword evidence="6" id="KW-1185">Reference proteome</keyword>
<dbReference type="PROSITE" id="PS51233">
    <property type="entry name" value="VWFD"/>
    <property type="match status" value="1"/>
</dbReference>
<gene>
    <name evidence="5" type="ORF">EB796_010523</name>
</gene>
<feature type="signal peptide" evidence="3">
    <location>
        <begin position="1"/>
        <end position="27"/>
    </location>
</feature>
<dbReference type="PANTHER" id="PTHR46160">
    <property type="entry name" value="ALPHA-TECTORIN-RELATED"/>
    <property type="match status" value="1"/>
</dbReference>
<dbReference type="PANTHER" id="PTHR46160:SF9">
    <property type="entry name" value="PROTEIN PRY2-RELATED"/>
    <property type="match status" value="1"/>
</dbReference>
<comment type="caution">
    <text evidence="5">The sequence shown here is derived from an EMBL/GenBank/DDBJ whole genome shotgun (WGS) entry which is preliminary data.</text>
</comment>
<feature type="domain" description="VWFD" evidence="4">
    <location>
        <begin position="30"/>
        <end position="220"/>
    </location>
</feature>
<evidence type="ECO:0000256" key="2">
    <source>
        <dbReference type="ARBA" id="ARBA00023136"/>
    </source>
</evidence>
<dbReference type="Pfam" id="PF07699">
    <property type="entry name" value="Ephrin_rec_like"/>
    <property type="match status" value="1"/>
</dbReference>
<accession>A0A7J7JZ59</accession>
<protein>
    <submittedName>
        <fullName evidence="5">ZAN</fullName>
    </submittedName>
</protein>
<dbReference type="Pfam" id="PF00094">
    <property type="entry name" value="VWD"/>
    <property type="match status" value="1"/>
</dbReference>
<comment type="subcellular location">
    <subcellularLocation>
        <location evidence="1">Membrane</location>
    </subcellularLocation>
</comment>
<dbReference type="GO" id="GO:0016020">
    <property type="term" value="C:membrane"/>
    <property type="evidence" value="ECO:0007669"/>
    <property type="project" value="UniProtKB-SubCell"/>
</dbReference>
<proteinExistence type="predicted"/>